<feature type="domain" description="Ubiquitin-like protease family profile" evidence="4">
    <location>
        <begin position="390"/>
        <end position="526"/>
    </location>
</feature>
<evidence type="ECO:0000313" key="6">
    <source>
        <dbReference type="Proteomes" id="UP000712600"/>
    </source>
</evidence>
<comment type="caution">
    <text evidence="5">The sequence shown here is derived from an EMBL/GenBank/DDBJ whole genome shotgun (WGS) entry which is preliminary data.</text>
</comment>
<evidence type="ECO:0000256" key="1">
    <source>
        <dbReference type="ARBA" id="ARBA00022670"/>
    </source>
</evidence>
<dbReference type="GO" id="GO:0008234">
    <property type="term" value="F:cysteine-type peptidase activity"/>
    <property type="evidence" value="ECO:0007669"/>
    <property type="project" value="InterPro"/>
</dbReference>
<proteinExistence type="predicted"/>
<sequence length="593" mass="65194">MPNSKSYPRSLLELPVIQTRLKPADLEFSKGKNLLWSLSYFEKPVPMSWNGLGRKFTKEFDVCGNHFDGETTTQSDKSGGKKRRNWKKRKRTKGGSQLSLIPPSQMVSENSECAADASQSHLQSNDGIVASTSTDTVPRKSNETVARISTDTVAEIGSYCSCDTVAGLLQQSLDSSQLNTAASEIPAGGGGQVQNREDRVEPPIAEHGAVEKVSYWSDLYAHVFYVMIPRSYIHCIRDPAGGGGQVENREERVEPLISEHGAVEKGTSPVQNHASEILGGKSPSVDPVTKAVTSIEKVASASVVNVVPAEKVQKINPSGGPTTKPKAEGLMLVGGFNPFIPSTSSKRSAFLKSMEVAKCRASQSVADVAVLQLLDVFNCNGVCDPKSVDRVVQFMINRRDNIPSSRFDFAPSCFFTELSRHFPAFEGFKDKHEFSFSTSIRALFIERPRWVVDVDLVYSPLLISKREWVGMIVDFPNWAIYVVASNRASPTDSRVNDVIRQISIMLPHLLHRYSYTNRAMDLEFAPMPISRLDMPFLLEQPDLAAVGALLLLEFHAVGKAVSDSILTAENVQIAAENYAIETLAMIQSFSKDQ</sequence>
<organism evidence="5 6">
    <name type="scientific">Brassica cretica</name>
    <name type="common">Mustard</name>
    <dbReference type="NCBI Taxonomy" id="69181"/>
    <lineage>
        <taxon>Eukaryota</taxon>
        <taxon>Viridiplantae</taxon>
        <taxon>Streptophyta</taxon>
        <taxon>Embryophyta</taxon>
        <taxon>Tracheophyta</taxon>
        <taxon>Spermatophyta</taxon>
        <taxon>Magnoliopsida</taxon>
        <taxon>eudicotyledons</taxon>
        <taxon>Gunneridae</taxon>
        <taxon>Pentapetalae</taxon>
        <taxon>rosids</taxon>
        <taxon>malvids</taxon>
        <taxon>Brassicales</taxon>
        <taxon>Brassicaceae</taxon>
        <taxon>Brassiceae</taxon>
        <taxon>Brassica</taxon>
    </lineage>
</organism>
<name>A0A8S9SLG3_BRACR</name>
<dbReference type="Pfam" id="PF02902">
    <property type="entry name" value="Peptidase_C48"/>
    <property type="match status" value="1"/>
</dbReference>
<feature type="compositionally biased region" description="Basic residues" evidence="3">
    <location>
        <begin position="80"/>
        <end position="93"/>
    </location>
</feature>
<dbReference type="Proteomes" id="UP000712600">
    <property type="component" value="Unassembled WGS sequence"/>
</dbReference>
<dbReference type="InterPro" id="IPR003653">
    <property type="entry name" value="Peptidase_C48_C"/>
</dbReference>
<dbReference type="GO" id="GO:0006508">
    <property type="term" value="P:proteolysis"/>
    <property type="evidence" value="ECO:0007669"/>
    <property type="project" value="UniProtKB-KW"/>
</dbReference>
<protein>
    <recommendedName>
        <fullName evidence="4">Ubiquitin-like protease family profile domain-containing protein</fullName>
    </recommendedName>
</protein>
<feature type="compositionally biased region" description="Polar residues" evidence="3">
    <location>
        <begin position="105"/>
        <end position="136"/>
    </location>
</feature>
<keyword evidence="1" id="KW-0645">Protease</keyword>
<evidence type="ECO:0000256" key="3">
    <source>
        <dbReference type="SAM" id="MobiDB-lite"/>
    </source>
</evidence>
<reference evidence="5" key="1">
    <citation type="submission" date="2019-12" db="EMBL/GenBank/DDBJ databases">
        <title>Genome sequencing and annotation of Brassica cretica.</title>
        <authorList>
            <person name="Studholme D.J."/>
            <person name="Sarris P."/>
        </authorList>
    </citation>
    <scope>NUCLEOTIDE SEQUENCE</scope>
    <source>
        <strain evidence="5">PFS-109/04</strain>
        <tissue evidence="5">Leaf</tissue>
    </source>
</reference>
<keyword evidence="2" id="KW-0378">Hydrolase</keyword>
<evidence type="ECO:0000313" key="5">
    <source>
        <dbReference type="EMBL" id="KAF3602386.1"/>
    </source>
</evidence>
<accession>A0A8S9SLG3</accession>
<feature type="region of interest" description="Disordered" evidence="3">
    <location>
        <begin position="67"/>
        <end position="143"/>
    </location>
</feature>
<evidence type="ECO:0000259" key="4">
    <source>
        <dbReference type="Pfam" id="PF02902"/>
    </source>
</evidence>
<dbReference type="EMBL" id="QGKX02000004">
    <property type="protein sequence ID" value="KAF3602386.1"/>
    <property type="molecule type" value="Genomic_DNA"/>
</dbReference>
<gene>
    <name evidence="5" type="ORF">F2Q69_00034845</name>
</gene>
<evidence type="ECO:0000256" key="2">
    <source>
        <dbReference type="ARBA" id="ARBA00022801"/>
    </source>
</evidence>
<dbReference type="AlphaFoldDB" id="A0A8S9SLG3"/>